<feature type="compositionally biased region" description="Low complexity" evidence="1">
    <location>
        <begin position="1"/>
        <end position="15"/>
    </location>
</feature>
<dbReference type="PANTHER" id="PTHR34958">
    <property type="entry name" value="CONDITIONAL LOSS-OF-GROWTH 1"/>
    <property type="match status" value="1"/>
</dbReference>
<dbReference type="FunCoup" id="A0A2G5EBF5">
    <property type="interactions" value="1428"/>
</dbReference>
<keyword evidence="3" id="KW-1185">Reference proteome</keyword>
<protein>
    <submittedName>
        <fullName evidence="2">Uncharacterized protein</fullName>
    </submittedName>
</protein>
<dbReference type="AlphaFoldDB" id="A0A2G5EBF5"/>
<evidence type="ECO:0000256" key="1">
    <source>
        <dbReference type="SAM" id="MobiDB-lite"/>
    </source>
</evidence>
<dbReference type="InParanoid" id="A0A2G5EBF5"/>
<accession>A0A2G5EBF5</accession>
<reference evidence="2 3" key="1">
    <citation type="submission" date="2017-09" db="EMBL/GenBank/DDBJ databases">
        <title>WGS assembly of Aquilegia coerulea Goldsmith.</title>
        <authorList>
            <person name="Hodges S."/>
            <person name="Kramer E."/>
            <person name="Nordborg M."/>
            <person name="Tomkins J."/>
            <person name="Borevitz J."/>
            <person name="Derieg N."/>
            <person name="Yan J."/>
            <person name="Mihaltcheva S."/>
            <person name="Hayes R.D."/>
            <person name="Rokhsar D."/>
        </authorList>
    </citation>
    <scope>NUCLEOTIDE SEQUENCE [LARGE SCALE GENOMIC DNA]</scope>
    <source>
        <strain evidence="3">cv. Goldsmith</strain>
    </source>
</reference>
<proteinExistence type="predicted"/>
<evidence type="ECO:0000313" key="3">
    <source>
        <dbReference type="Proteomes" id="UP000230069"/>
    </source>
</evidence>
<name>A0A2G5EBF5_AQUCA</name>
<dbReference type="EMBL" id="KZ305027">
    <property type="protein sequence ID" value="PIA53041.1"/>
    <property type="molecule type" value="Genomic_DNA"/>
</dbReference>
<feature type="compositionally biased region" description="Polar residues" evidence="1">
    <location>
        <begin position="16"/>
        <end position="33"/>
    </location>
</feature>
<feature type="region of interest" description="Disordered" evidence="1">
    <location>
        <begin position="1"/>
        <end position="39"/>
    </location>
</feature>
<dbReference type="STRING" id="218851.A0A2G5EBF5"/>
<organism evidence="2 3">
    <name type="scientific">Aquilegia coerulea</name>
    <name type="common">Rocky mountain columbine</name>
    <dbReference type="NCBI Taxonomy" id="218851"/>
    <lineage>
        <taxon>Eukaryota</taxon>
        <taxon>Viridiplantae</taxon>
        <taxon>Streptophyta</taxon>
        <taxon>Embryophyta</taxon>
        <taxon>Tracheophyta</taxon>
        <taxon>Spermatophyta</taxon>
        <taxon>Magnoliopsida</taxon>
        <taxon>Ranunculales</taxon>
        <taxon>Ranunculaceae</taxon>
        <taxon>Thalictroideae</taxon>
        <taxon>Aquilegia</taxon>
    </lineage>
</organism>
<dbReference type="Proteomes" id="UP000230069">
    <property type="component" value="Unassembled WGS sequence"/>
</dbReference>
<evidence type="ECO:0000313" key="2">
    <source>
        <dbReference type="EMBL" id="PIA53041.1"/>
    </source>
</evidence>
<gene>
    <name evidence="2" type="ORF">AQUCO_01000719v1</name>
</gene>
<sequence length="1213" mass="134385">MSSNFSPSSSSPGSSRLQQQFGGVSQRLRSSSIRKPPEPLRRAVADCLASSSCSSLHGNPSTVASEAAKTLRDYLSASSTTDLAYSVIVEHALAERERSPAVVAKCVALLKRHLIRYIPSEQTLLQIDQFCVSSITECDFNKNQRAMPWPKSLNRQSGASVASASGISPSLPASSFSSGSLVKSLNYVRSLVARHIPKRSFQPANFVGASPSLSSLLSRSFNSQLSPKSVTTKESPERKEASSLSVSISTIVERVERKEDNDYISTDVLTWRWPGEPQLQLISTEIDGSMKSQDVNIHGFLEVGAAALLVGDMEAKMKGQPSQHSGGRDIPHIDQLLQPSTVTTATNFASAHSHLRVITASKRTKPGPNQVWDDLPVSTFHPRSRPLFQYRPYSEQQPLRLNPAEVQEVIAAVCSDTSLPKSHLITVSSRLNNNSGKPSMDAAVSVLIKLVIDMYVLDARTAAPLTLSMLEEMLRSPRLASKVRAFDLIINLGIHAHLLEPMLSDDPPTIEEELSQEIYLNNEGQLLPQVNRNLDSFKQQGIASAVYKFESWLLSILHEILLLLVQTEEKEETVWASALSCLLYFVCDRGKICRHRLEGLDIRVIKVLLEISRENSWAELVHSNLICMLTNMFYHVAEESVKAATNGTEFLVEQVDLLGGIEFICIEYSQASSREEKRNLFLVLLDYALYHINEACVAAGDSEYSTDEMQLIVTTLSLSDAPEAFCISVKHGVEGIGEILRGSISAALSRYPNNERLNMLLEKVTKKLETIISSFSHLDEEFSDMIWMTKSYNSLTVLEDGTIENTVGMKAKRSWATLHSLLHSERIAYRQNGYIWLVELLLAEINEARDKSEKKSIWSSIKKLQLQIGLAGSRDHSNDLEVPLSVWILCGLLKSKHNIIRWGFLFVVEKLLMRCKLLLDENELQDSSSSEVVGYDLGDSRLEKANAVIDILSSALSLVAQINETDRINILKMCDMLFSQLCLRLFSATEMSLGDVANLDKVFGCTEQSEKGDEYTHVHQNERSHHTAEFLDEIDSMPSADHNRLFICKTASLAALLLQGQAIVPMQLVSRVPTALLYWPLIQLAGAAADDIALGVAVGSKGRGNLPGAASDIRAALLLLLIGKCTADSVAFQEVGGEEFFRELLDDTDSRVAYYCSAFLLKKMMTEEPETYQRMLQSLIFRAQQSNNEKLLENPYLQIRGILQLSNDLGTGL</sequence>
<dbReference type="OrthoDB" id="1905883at2759"/>
<dbReference type="PANTHER" id="PTHR34958:SF1">
    <property type="entry name" value="ARMADILLO-LIKE HELICAL DOMAIN-CONTAINING PROTEIN"/>
    <property type="match status" value="1"/>
</dbReference>